<evidence type="ECO:0000256" key="7">
    <source>
        <dbReference type="ARBA" id="ARBA00023049"/>
    </source>
</evidence>
<comment type="similarity">
    <text evidence="2">Belongs to the peptidase M13 family.</text>
</comment>
<dbReference type="GO" id="GO:0005886">
    <property type="term" value="C:plasma membrane"/>
    <property type="evidence" value="ECO:0007669"/>
    <property type="project" value="TreeGrafter"/>
</dbReference>
<protein>
    <submittedName>
        <fullName evidence="11">M13 family metallopeptidase</fullName>
    </submittedName>
</protein>
<dbReference type="GO" id="GO:0016485">
    <property type="term" value="P:protein processing"/>
    <property type="evidence" value="ECO:0007669"/>
    <property type="project" value="TreeGrafter"/>
</dbReference>
<feature type="chain" id="PRO_5032631001" evidence="8">
    <location>
        <begin position="24"/>
        <end position="679"/>
    </location>
</feature>
<dbReference type="PRINTS" id="PR00786">
    <property type="entry name" value="NEPRILYSIN"/>
</dbReference>
<dbReference type="CDD" id="cd08662">
    <property type="entry name" value="M13"/>
    <property type="match status" value="1"/>
</dbReference>
<dbReference type="InterPro" id="IPR018497">
    <property type="entry name" value="Peptidase_M13_C"/>
</dbReference>
<keyword evidence="6" id="KW-0862">Zinc</keyword>
<dbReference type="Pfam" id="PF01431">
    <property type="entry name" value="Peptidase_M13"/>
    <property type="match status" value="1"/>
</dbReference>
<dbReference type="AlphaFoldDB" id="A0A7T8ARI1"/>
<evidence type="ECO:0000313" key="11">
    <source>
        <dbReference type="EMBL" id="QQN88824.1"/>
    </source>
</evidence>
<dbReference type="InterPro" id="IPR008753">
    <property type="entry name" value="Peptidase_M13_N"/>
</dbReference>
<name>A0A7T8ARI1_9GAMM</name>
<dbReference type="Gene3D" id="3.40.390.10">
    <property type="entry name" value="Collagenase (Catalytic Domain)"/>
    <property type="match status" value="1"/>
</dbReference>
<evidence type="ECO:0000256" key="5">
    <source>
        <dbReference type="ARBA" id="ARBA00022801"/>
    </source>
</evidence>
<proteinExistence type="inferred from homology"/>
<reference evidence="11 12" key="1">
    <citation type="submission" date="2020-08" db="EMBL/GenBank/DDBJ databases">
        <title>Emergence of ISAba1-mediated novel tet(X) in Acinetobacter variabilis from a chicken farm.</title>
        <authorList>
            <person name="Peng K."/>
            <person name="Li R."/>
        </authorList>
    </citation>
    <scope>NUCLEOTIDE SEQUENCE [LARGE SCALE GENOMIC DNA]</scope>
    <source>
        <strain evidence="11 12">XM9F202-2</strain>
    </source>
</reference>
<evidence type="ECO:0000256" key="4">
    <source>
        <dbReference type="ARBA" id="ARBA00022723"/>
    </source>
</evidence>
<sequence>MRKHILSHLILVGAFLHAPVSYAVSTTSLKSAIDLNAIDRTVDPKQDFYQFVNGNWLKTAKIPEDQALSGAFAEVSMKSTQQLFDIFNELAKKQYPQGSNEQKVADLYASYMDTDRLEQLGLEALQQDLQRIESIKTKKDLAEFFAYAEKINLNLPFSTRFYQDRKASSKAMMYVGQGGLGMPDRDFYLSEQPRQQEIRNTYLLYIANTLNFAGQPKPIEDARTILALEKALAKISWSAVELRNDEVRTYLVETKNIINYMPSFDWMNYFSELGLKGARKEVAISQINYLRQLDQLWKVVPIETWQTYLKFNLINSYSPFLTEVFQDHHFEFYDKTLEGVQARSPRNESALELTNGILGNVLGKLYVEKHFNESQRPAMLEMVENVRKAFHLKLDQADWMGSDTKKQVRHKLDSINIKIGYPKAWRDYSALEIRKDDLIGNIQRTRLFNYQRELDKVGEPIDPEAWHMSPQTANAYYNVKLNEIVLPAAIWQAPFYYDDSHDPAVNYGAIGAVIAHEISHGFDDRGSRFDAKGKGEETWNERDRKKFNERTKALVEQYKQYEVLPGHKVNAELNKSENISDNLGLGIAHMAYKLSLKGQPAPVIDSFSGDQRFYMGWAQVWRSKSNPEYLLNSLNIASHAPGHVRGNGAVRNQQSFYEAFGIKEGDKMYLSPEKRISIW</sequence>
<dbReference type="Gene3D" id="1.10.1380.10">
    <property type="entry name" value="Neutral endopeptidase , domain2"/>
    <property type="match status" value="1"/>
</dbReference>
<evidence type="ECO:0000259" key="9">
    <source>
        <dbReference type="Pfam" id="PF01431"/>
    </source>
</evidence>
<evidence type="ECO:0000256" key="8">
    <source>
        <dbReference type="SAM" id="SignalP"/>
    </source>
</evidence>
<dbReference type="RefSeq" id="WP_200229973.1">
    <property type="nucleotide sequence ID" value="NZ_CP060811.1"/>
</dbReference>
<dbReference type="SUPFAM" id="SSF55486">
    <property type="entry name" value="Metalloproteases ('zincins'), catalytic domain"/>
    <property type="match status" value="1"/>
</dbReference>
<evidence type="ECO:0000256" key="6">
    <source>
        <dbReference type="ARBA" id="ARBA00022833"/>
    </source>
</evidence>
<evidence type="ECO:0000256" key="2">
    <source>
        <dbReference type="ARBA" id="ARBA00007357"/>
    </source>
</evidence>
<keyword evidence="4" id="KW-0479">Metal-binding</keyword>
<dbReference type="EMBL" id="CP060811">
    <property type="protein sequence ID" value="QQN88824.1"/>
    <property type="molecule type" value="Genomic_DNA"/>
</dbReference>
<feature type="domain" description="Peptidase M13 C-terminal" evidence="9">
    <location>
        <begin position="474"/>
        <end position="676"/>
    </location>
</feature>
<dbReference type="PANTHER" id="PTHR11733:SF167">
    <property type="entry name" value="FI17812P1-RELATED"/>
    <property type="match status" value="1"/>
</dbReference>
<dbReference type="PROSITE" id="PS51885">
    <property type="entry name" value="NEPRILYSIN"/>
    <property type="match status" value="1"/>
</dbReference>
<keyword evidence="5" id="KW-0378">Hydrolase</keyword>
<organism evidence="11 12">
    <name type="scientific">Acinetobacter variabilis</name>
    <dbReference type="NCBI Taxonomy" id="70346"/>
    <lineage>
        <taxon>Bacteria</taxon>
        <taxon>Pseudomonadati</taxon>
        <taxon>Pseudomonadota</taxon>
        <taxon>Gammaproteobacteria</taxon>
        <taxon>Moraxellales</taxon>
        <taxon>Moraxellaceae</taxon>
        <taxon>Acinetobacter</taxon>
    </lineage>
</organism>
<dbReference type="InterPro" id="IPR024079">
    <property type="entry name" value="MetalloPept_cat_dom_sf"/>
</dbReference>
<accession>A0A7T8ARI1</accession>
<keyword evidence="3" id="KW-0645">Protease</keyword>
<dbReference type="Pfam" id="PF05649">
    <property type="entry name" value="Peptidase_M13_N"/>
    <property type="match status" value="1"/>
</dbReference>
<gene>
    <name evidence="11" type="ORF">IAQ69_03845</name>
</gene>
<dbReference type="Proteomes" id="UP000596079">
    <property type="component" value="Chromosome"/>
</dbReference>
<evidence type="ECO:0000313" key="12">
    <source>
        <dbReference type="Proteomes" id="UP000596079"/>
    </source>
</evidence>
<dbReference type="GO" id="GO:0004222">
    <property type="term" value="F:metalloendopeptidase activity"/>
    <property type="evidence" value="ECO:0007669"/>
    <property type="project" value="InterPro"/>
</dbReference>
<dbReference type="InterPro" id="IPR042089">
    <property type="entry name" value="Peptidase_M13_dom_2"/>
</dbReference>
<keyword evidence="8" id="KW-0732">Signal</keyword>
<comment type="cofactor">
    <cofactor evidence="1">
        <name>Zn(2+)</name>
        <dbReference type="ChEBI" id="CHEBI:29105"/>
    </cofactor>
</comment>
<dbReference type="PANTHER" id="PTHR11733">
    <property type="entry name" value="ZINC METALLOPROTEASE FAMILY M13 NEPRILYSIN-RELATED"/>
    <property type="match status" value="1"/>
</dbReference>
<feature type="signal peptide" evidence="8">
    <location>
        <begin position="1"/>
        <end position="23"/>
    </location>
</feature>
<keyword evidence="7" id="KW-0482">Metalloprotease</keyword>
<evidence type="ECO:0000256" key="1">
    <source>
        <dbReference type="ARBA" id="ARBA00001947"/>
    </source>
</evidence>
<feature type="domain" description="Peptidase M13 N-terminal" evidence="10">
    <location>
        <begin position="44"/>
        <end position="422"/>
    </location>
</feature>
<dbReference type="GO" id="GO:0046872">
    <property type="term" value="F:metal ion binding"/>
    <property type="evidence" value="ECO:0007669"/>
    <property type="project" value="UniProtKB-KW"/>
</dbReference>
<dbReference type="InterPro" id="IPR000718">
    <property type="entry name" value="Peptidase_M13"/>
</dbReference>
<evidence type="ECO:0000256" key="3">
    <source>
        <dbReference type="ARBA" id="ARBA00022670"/>
    </source>
</evidence>
<evidence type="ECO:0000259" key="10">
    <source>
        <dbReference type="Pfam" id="PF05649"/>
    </source>
</evidence>